<proteinExistence type="predicted"/>
<dbReference type="Gene3D" id="2.30.30.940">
    <property type="match status" value="1"/>
</dbReference>
<accession>A0A2Z2J758</accession>
<sequence>MLTIAKMGAHSVAYYQSTVDENRGPDSYYSEDGKQPASAWLRGENVAEVSAFLGADNGAIVSGKTVEDWFNKAVAPSGVGLGNASRKDSVPGFDLTFCAPKSVSLLWGMGADSAVRGIVDEAHQAAVSQALDYLSEHAGYTRKQVKEPTGKRLIVEKLAGISGVKYEHRTSRAGDPHVHSHVLLANKQLCRDGKVRSLDGVSLYHEARAAGMVYQATVREILSQKLGVEFGDVVNGCAEIVGLDDPGLIASYSTRAREIDQWQAENGLETRAAYERIAQKITRRTKDTETPLEELETEWARAEHGAQVREFVAGLVPNNEAPARAVGEDCLPKPAQILSAVVAERSTFTRADVAEKAAELIRPGAVSPEDMTVTVEGLVDAALGERGTWSVTPEKSRELDNTQREGSQKYTTVEVVDEVERGVDMATARVERGVTAESIQPVEGELSPAQADAMRAVVGSDYLASVVVAPAGAGKTSSLKAAHKTWNQAGKHVVGLAPTGKAADVMVGENVADESMTIARAFVGTDELTPEHTAVKLGWNRDTVVVVDEAGMVSNPDTIRVLETATAAGARVVFVGDPEQYSAVKARSGMLATLSHELPDAVELREVFRQRDAGEREASKWLRGGEEADVSRAAEWYMQNKRLHAGSVTAMMDDALAGWRDDTAAGKQSLLVAATRDQVTALNAAAQKIRAERGEINPEHRLGLSDGLTAGVGDVILTRRNDAKLVTSNGDVVRNGQRWVVDSIGKDGSITARRCDDDLATVTLNRDYLDKHTQLGYAATGHSSQGATVDVARVVAGVGNLDKASVYVPMTRGREGNFLYIAETQPGDTETGHGQVNQVARRESAEYARDLLVSAGMREQGDKTPQALFGQAKQDWELTKLVNQPSQTDTDNPFVGTEMGEYMRSFAAKREARFADFHARAQANNTDEAPEPESGNEHSAAPSNDALESIDAEIERVNNQLETLRGEYDQANQQVEQLGQQYSKQDAVVREFEDTKNSRGFFGRLRHGNNDQALLDEAINVRDKVAASYDQAVDYRDSFTDPIRQLETELDELRSQRSEEQELQKSLDFLDSLGISTTADDEMLARFHQQAAADSDYDNDQDNWLDSAPESEGPEL</sequence>
<evidence type="ECO:0000313" key="4">
    <source>
        <dbReference type="EMBL" id="ART22541.1"/>
    </source>
</evidence>
<dbReference type="Gene3D" id="3.40.50.300">
    <property type="entry name" value="P-loop containing nucleotide triphosphate hydrolases"/>
    <property type="match status" value="2"/>
</dbReference>
<evidence type="ECO:0000259" key="3">
    <source>
        <dbReference type="Pfam" id="PF08751"/>
    </source>
</evidence>
<dbReference type="AlphaFoldDB" id="A0A2Z2J758"/>
<dbReference type="KEGG" id="cstr:CBE89_13245"/>
<dbReference type="RefSeq" id="WP_240504822.1">
    <property type="nucleotide sequence ID" value="NZ_CP021254.1"/>
</dbReference>
<dbReference type="Gene3D" id="1.20.5.300">
    <property type="match status" value="1"/>
</dbReference>
<feature type="coiled-coil region" evidence="1">
    <location>
        <begin position="947"/>
        <end position="981"/>
    </location>
</feature>
<dbReference type="Proteomes" id="UP000250197">
    <property type="component" value="Plasmid pCs-Na-2"/>
</dbReference>
<dbReference type="SUPFAM" id="SSF55464">
    <property type="entry name" value="Origin of replication-binding domain, RBD-like"/>
    <property type="match status" value="1"/>
</dbReference>
<name>A0A2Z2J758_CORST</name>
<gene>
    <name evidence="4" type="ORF">CBE89_13245</name>
</gene>
<protein>
    <submittedName>
        <fullName evidence="4">AAA family ATPase</fullName>
    </submittedName>
</protein>
<dbReference type="Pfam" id="PF13604">
    <property type="entry name" value="AAA_30"/>
    <property type="match status" value="1"/>
</dbReference>
<evidence type="ECO:0000256" key="2">
    <source>
        <dbReference type="SAM" id="MobiDB-lite"/>
    </source>
</evidence>
<keyword evidence="1" id="KW-0175">Coiled coil</keyword>
<dbReference type="Pfam" id="PF08751">
    <property type="entry name" value="TrwC"/>
    <property type="match status" value="1"/>
</dbReference>
<geneLocation type="plasmid" evidence="5">
    <name>pcs-na-2</name>
</geneLocation>
<keyword evidence="4" id="KW-0614">Plasmid</keyword>
<dbReference type="CDD" id="cd17933">
    <property type="entry name" value="DEXSc_RecD-like"/>
    <property type="match status" value="1"/>
</dbReference>
<dbReference type="NCBIfam" id="NF041492">
    <property type="entry name" value="MobF"/>
    <property type="match status" value="1"/>
</dbReference>
<dbReference type="InterPro" id="IPR014862">
    <property type="entry name" value="TrwC"/>
</dbReference>
<organism evidence="4 5">
    <name type="scientific">Corynebacterium striatum</name>
    <dbReference type="NCBI Taxonomy" id="43770"/>
    <lineage>
        <taxon>Bacteria</taxon>
        <taxon>Bacillati</taxon>
        <taxon>Actinomycetota</taxon>
        <taxon>Actinomycetes</taxon>
        <taxon>Mycobacteriales</taxon>
        <taxon>Corynebacteriaceae</taxon>
        <taxon>Corynebacterium</taxon>
    </lineage>
</organism>
<dbReference type="EMBL" id="CP021254">
    <property type="protein sequence ID" value="ART22541.1"/>
    <property type="molecule type" value="Genomic_DNA"/>
</dbReference>
<dbReference type="SUPFAM" id="SSF52540">
    <property type="entry name" value="P-loop containing nucleoside triphosphate hydrolases"/>
    <property type="match status" value="2"/>
</dbReference>
<evidence type="ECO:0000313" key="5">
    <source>
        <dbReference type="Proteomes" id="UP000250197"/>
    </source>
</evidence>
<feature type="region of interest" description="Disordered" evidence="2">
    <location>
        <begin position="1087"/>
        <end position="1116"/>
    </location>
</feature>
<dbReference type="InterPro" id="IPR027417">
    <property type="entry name" value="P-loop_NTPase"/>
</dbReference>
<feature type="domain" description="TrwC relaxase" evidence="3">
    <location>
        <begin position="11"/>
        <end position="301"/>
    </location>
</feature>
<dbReference type="CDD" id="cd18809">
    <property type="entry name" value="SF1_C_RecD"/>
    <property type="match status" value="1"/>
</dbReference>
<reference evidence="4 5" key="1">
    <citation type="submission" date="2017-05" db="EMBL/GenBank/DDBJ databases">
        <title>Complete genome sequence of Corynebacterium striatum KC-Na-1 isolated from Neophocaena asiaeorientalis in Korea.</title>
        <authorList>
            <person name="Kim J.H."/>
            <person name="Lee K."/>
        </authorList>
    </citation>
    <scope>NUCLEOTIDE SEQUENCE [LARGE SCALE GENOMIC DNA]</scope>
    <source>
        <strain evidence="4 5">KC-Na-01</strain>
        <plasmid evidence="5">pcs-na-2</plasmid>
    </source>
</reference>
<evidence type="ECO:0000256" key="1">
    <source>
        <dbReference type="SAM" id="Coils"/>
    </source>
</evidence>